<dbReference type="RefSeq" id="WP_200242027.1">
    <property type="nucleotide sequence ID" value="NZ_NRRV01000087.1"/>
</dbReference>
<dbReference type="EMBL" id="NRRV01000087">
    <property type="protein sequence ID" value="MBK1633466.1"/>
    <property type="molecule type" value="Genomic_DNA"/>
</dbReference>
<organism evidence="1 2">
    <name type="scientific">Thiohalocapsa halophila</name>
    <dbReference type="NCBI Taxonomy" id="69359"/>
    <lineage>
        <taxon>Bacteria</taxon>
        <taxon>Pseudomonadati</taxon>
        <taxon>Pseudomonadota</taxon>
        <taxon>Gammaproteobacteria</taxon>
        <taxon>Chromatiales</taxon>
        <taxon>Chromatiaceae</taxon>
        <taxon>Thiohalocapsa</taxon>
    </lineage>
</organism>
<comment type="caution">
    <text evidence="1">The sequence shown here is derived from an EMBL/GenBank/DDBJ whole genome shotgun (WGS) entry which is preliminary data.</text>
</comment>
<gene>
    <name evidence="1" type="ORF">CKO31_22495</name>
</gene>
<keyword evidence="2" id="KW-1185">Reference proteome</keyword>
<sequence length="88" mass="9310">MQITLHIPDPPLRRLEAICGDVPRAVLEGFAADAYRTGTLSRAEVGQLLEPDAIGQTEACLSAHQAKPAPTCDEVADDARALREATGS</sequence>
<accession>A0ABS1CNF3</accession>
<name>A0ABS1CNF3_9GAMM</name>
<proteinExistence type="predicted"/>
<protein>
    <submittedName>
        <fullName evidence="1">Uncharacterized protein</fullName>
    </submittedName>
</protein>
<dbReference type="Proteomes" id="UP000748752">
    <property type="component" value="Unassembled WGS sequence"/>
</dbReference>
<evidence type="ECO:0000313" key="1">
    <source>
        <dbReference type="EMBL" id="MBK1633466.1"/>
    </source>
</evidence>
<evidence type="ECO:0000313" key="2">
    <source>
        <dbReference type="Proteomes" id="UP000748752"/>
    </source>
</evidence>
<reference evidence="1 2" key="1">
    <citation type="journal article" date="2020" name="Microorganisms">
        <title>Osmotic Adaptation and Compatible Solute Biosynthesis of Phototrophic Bacteria as Revealed from Genome Analyses.</title>
        <authorList>
            <person name="Imhoff J.F."/>
            <person name="Rahn T."/>
            <person name="Kunzel S."/>
            <person name="Keller A."/>
            <person name="Neulinger S.C."/>
        </authorList>
    </citation>
    <scope>NUCLEOTIDE SEQUENCE [LARGE SCALE GENOMIC DNA]</scope>
    <source>
        <strain evidence="1 2">DSM 6210</strain>
    </source>
</reference>